<reference evidence="2 3" key="1">
    <citation type="submission" date="2020-06" db="EMBL/GenBank/DDBJ databases">
        <authorList>
            <person name="Li R."/>
            <person name="Bekaert M."/>
        </authorList>
    </citation>
    <scope>NUCLEOTIDE SEQUENCE [LARGE SCALE GENOMIC DNA]</scope>
    <source>
        <strain evidence="3">wild</strain>
    </source>
</reference>
<proteinExistence type="predicted"/>
<dbReference type="OrthoDB" id="3066195at2759"/>
<name>A0A6J8DSP0_MYTCO</name>
<organism evidence="2 3">
    <name type="scientific">Mytilus coruscus</name>
    <name type="common">Sea mussel</name>
    <dbReference type="NCBI Taxonomy" id="42192"/>
    <lineage>
        <taxon>Eukaryota</taxon>
        <taxon>Metazoa</taxon>
        <taxon>Spiralia</taxon>
        <taxon>Lophotrochozoa</taxon>
        <taxon>Mollusca</taxon>
        <taxon>Bivalvia</taxon>
        <taxon>Autobranchia</taxon>
        <taxon>Pteriomorphia</taxon>
        <taxon>Mytilida</taxon>
        <taxon>Mytiloidea</taxon>
        <taxon>Mytilidae</taxon>
        <taxon>Mytilinae</taxon>
        <taxon>Mytilus</taxon>
    </lineage>
</organism>
<dbReference type="AlphaFoldDB" id="A0A6J8DSP0"/>
<evidence type="ECO:0000313" key="3">
    <source>
        <dbReference type="Proteomes" id="UP000507470"/>
    </source>
</evidence>
<gene>
    <name evidence="2" type="ORF">MCOR_43903</name>
</gene>
<dbReference type="Proteomes" id="UP000507470">
    <property type="component" value="Unassembled WGS sequence"/>
</dbReference>
<dbReference type="EMBL" id="CACVKT020007797">
    <property type="protein sequence ID" value="CAC5410737.1"/>
    <property type="molecule type" value="Genomic_DNA"/>
</dbReference>
<evidence type="ECO:0000313" key="2">
    <source>
        <dbReference type="EMBL" id="CAC5410737.1"/>
    </source>
</evidence>
<sequence length="178" mass="19602">MAQSLLSKYKPETFKTGRGPASKPPGTAVERVINLIKDTTSCRGIQSGMETESFQTNPHTTIYTLLKEDASQELFESAPSIIDITPPPLSTQGPSLLTGYDPVLAETVIPSDKQKKKTNMTVRFEKCPNPRYPRAAASNIAGQIEKTREGKCSDGHGKEEVRTSIRTVTEISGTWWQF</sequence>
<protein>
    <submittedName>
        <fullName evidence="2">Uncharacterized protein</fullName>
    </submittedName>
</protein>
<keyword evidence="3" id="KW-1185">Reference proteome</keyword>
<evidence type="ECO:0000256" key="1">
    <source>
        <dbReference type="SAM" id="MobiDB-lite"/>
    </source>
</evidence>
<feature type="region of interest" description="Disordered" evidence="1">
    <location>
        <begin position="1"/>
        <end position="26"/>
    </location>
</feature>
<accession>A0A6J8DSP0</accession>